<evidence type="ECO:0000256" key="3">
    <source>
        <dbReference type="ARBA" id="ARBA00022989"/>
    </source>
</evidence>
<dbReference type="GO" id="GO:0016020">
    <property type="term" value="C:membrane"/>
    <property type="evidence" value="ECO:0007669"/>
    <property type="project" value="UniProtKB-SubCell"/>
</dbReference>
<evidence type="ECO:0000256" key="2">
    <source>
        <dbReference type="ARBA" id="ARBA00022692"/>
    </source>
</evidence>
<protein>
    <recommendedName>
        <fullName evidence="8">Transmembrane protein 65</fullName>
    </recommendedName>
</protein>
<sequence>MAIKIVRTRSIHALLNSSVSTWLTQKTSQKTQLTNFAKYSNNVNTCKFSVSAVVSGSAGHAETTSTTQGLSKLQAQELILRLNGEERNILMTALHEYQSKLVKDEYEGQLAASRWRSKFGRPSKLPRLGDVDPTGTFCTFPEDWLKKKMVASIPRPTTRNLVDIGIANSIPFIGFGFLDNFFMLIFGDYIDLYLGSYFCLTTMGAAALGNTISDILGIGSAFYVERLANRIGFSPPKLSPMQLDMTCSRNAANAGRVLGVTLGCILGMCPLLWRKKKEEIDDDLEMNILANS</sequence>
<dbReference type="PANTHER" id="PTHR21706">
    <property type="entry name" value="TRANSMEMBRANE PROTEIN 65"/>
    <property type="match status" value="1"/>
</dbReference>
<organism evidence="6 7">
    <name type="scientific">Phaedon cochleariae</name>
    <name type="common">Mustard beetle</name>
    <dbReference type="NCBI Taxonomy" id="80249"/>
    <lineage>
        <taxon>Eukaryota</taxon>
        <taxon>Metazoa</taxon>
        <taxon>Ecdysozoa</taxon>
        <taxon>Arthropoda</taxon>
        <taxon>Hexapoda</taxon>
        <taxon>Insecta</taxon>
        <taxon>Pterygota</taxon>
        <taxon>Neoptera</taxon>
        <taxon>Endopterygota</taxon>
        <taxon>Coleoptera</taxon>
        <taxon>Polyphaga</taxon>
        <taxon>Cucujiformia</taxon>
        <taxon>Chrysomeloidea</taxon>
        <taxon>Chrysomelidae</taxon>
        <taxon>Chrysomelinae</taxon>
        <taxon>Chrysomelini</taxon>
        <taxon>Phaedon</taxon>
    </lineage>
</organism>
<accession>A0A9N9X321</accession>
<comment type="subcellular location">
    <subcellularLocation>
        <location evidence="1">Membrane</location>
        <topology evidence="1">Multi-pass membrane protein</topology>
    </subcellularLocation>
</comment>
<keyword evidence="4 5" id="KW-0472">Membrane</keyword>
<reference evidence="6" key="2">
    <citation type="submission" date="2022-10" db="EMBL/GenBank/DDBJ databases">
        <authorList>
            <consortium name="ENA_rothamsted_submissions"/>
            <consortium name="culmorum"/>
            <person name="King R."/>
        </authorList>
    </citation>
    <scope>NUCLEOTIDE SEQUENCE</scope>
</reference>
<dbReference type="InterPro" id="IPR019537">
    <property type="entry name" value="TMEM65"/>
</dbReference>
<evidence type="ECO:0008006" key="8">
    <source>
        <dbReference type="Google" id="ProtNLM"/>
    </source>
</evidence>
<dbReference type="AlphaFoldDB" id="A0A9N9X321"/>
<evidence type="ECO:0000313" key="6">
    <source>
        <dbReference type="EMBL" id="CAG9819398.1"/>
    </source>
</evidence>
<evidence type="ECO:0000256" key="1">
    <source>
        <dbReference type="ARBA" id="ARBA00004141"/>
    </source>
</evidence>
<proteinExistence type="predicted"/>
<evidence type="ECO:0000256" key="4">
    <source>
        <dbReference type="ARBA" id="ARBA00023136"/>
    </source>
</evidence>
<dbReference type="EMBL" id="OU896708">
    <property type="protein sequence ID" value="CAG9819398.1"/>
    <property type="molecule type" value="Genomic_DNA"/>
</dbReference>
<keyword evidence="7" id="KW-1185">Reference proteome</keyword>
<dbReference type="Proteomes" id="UP001153737">
    <property type="component" value="Chromosome 2"/>
</dbReference>
<evidence type="ECO:0000313" key="7">
    <source>
        <dbReference type="Proteomes" id="UP001153737"/>
    </source>
</evidence>
<gene>
    <name evidence="6" type="ORF">PHAECO_LOCUS6588</name>
</gene>
<name>A0A9N9X321_PHACE</name>
<dbReference type="GO" id="GO:0005739">
    <property type="term" value="C:mitochondrion"/>
    <property type="evidence" value="ECO:0007669"/>
    <property type="project" value="TreeGrafter"/>
</dbReference>
<dbReference type="Pfam" id="PF10507">
    <property type="entry name" value="TMEM65"/>
    <property type="match status" value="1"/>
</dbReference>
<dbReference type="OrthoDB" id="430821at2759"/>
<reference evidence="6" key="1">
    <citation type="submission" date="2022-01" db="EMBL/GenBank/DDBJ databases">
        <authorList>
            <person name="King R."/>
        </authorList>
    </citation>
    <scope>NUCLEOTIDE SEQUENCE</scope>
</reference>
<feature type="transmembrane region" description="Helical" evidence="5">
    <location>
        <begin position="254"/>
        <end position="273"/>
    </location>
</feature>
<evidence type="ECO:0000256" key="5">
    <source>
        <dbReference type="SAM" id="Phobius"/>
    </source>
</evidence>
<keyword evidence="2 5" id="KW-0812">Transmembrane</keyword>
<keyword evidence="3 5" id="KW-1133">Transmembrane helix</keyword>
<dbReference type="PANTHER" id="PTHR21706:SF15">
    <property type="entry name" value="TRANSMEMBRANE PROTEIN 65"/>
    <property type="match status" value="1"/>
</dbReference>